<keyword evidence="5" id="KW-0812">Transmembrane</keyword>
<protein>
    <recommendedName>
        <fullName evidence="6">RING-type domain-containing protein</fullName>
    </recommendedName>
</protein>
<dbReference type="EMBL" id="JBICBT010001406">
    <property type="protein sequence ID" value="KAL3068700.1"/>
    <property type="molecule type" value="Genomic_DNA"/>
</dbReference>
<dbReference type="PROSITE" id="PS50089">
    <property type="entry name" value="ZF_RING_2"/>
    <property type="match status" value="1"/>
</dbReference>
<evidence type="ECO:0000256" key="3">
    <source>
        <dbReference type="PROSITE-ProRule" id="PRU00175"/>
    </source>
</evidence>
<keyword evidence="1 3" id="KW-0863">Zinc-finger</keyword>
<dbReference type="CDD" id="cd16454">
    <property type="entry name" value="RING-H2_PA-TM-RING"/>
    <property type="match status" value="1"/>
</dbReference>
<sequence length="540" mass="61876">MQKKKNGDLISEEKHETLADLLDKERRKERENQEKTKGKLGELLKMEEIKDDEFDQLLLDLKETEQISLAVFSKPKTAVGEFKGMLVRAFSKRKSVKEKKNDDRMGLGEKYESFMSIKANDPALSQVIEKLHSMSVLNNSGKISHGTLKKYLKFIIKFWAKRQQIPKEKLLTNDKMSGKRALAAIIKIYIDEKRDKKQKSDQQWSKSKWQRFLQLFLKVVEDENGTNGNLALEFDDKKMKKKRRGKRFVDFVFIAVLLILLAFAFSAIFDKLKRQIGKCFGSQQPNANGQNIWAQNGEGWTSGEEQIIRDILPAFMSIKEQKASQFMTGSESAQCAELASCAICLDEIGANELVRPLPCQHIFHTDCIRDWFYNHFTCPNCRAKFNATNGKLIESAIETTEGYIFRVAERFVIDLSSLNFSSLNLSSLLNLARPIENFERPYLFQILIANICTETECYISTLLQTKTDQLPVTADEIAEATPKDEILKKILAFTQSNWPKKSSDPDIAPFFRKGKTFWKLRAVCSSKIASSSPNRFETEC</sequence>
<keyword evidence="8" id="KW-1185">Reference proteome</keyword>
<feature type="domain" description="RING-type" evidence="6">
    <location>
        <begin position="341"/>
        <end position="382"/>
    </location>
</feature>
<name>A0ABD2HVC8_9BILA</name>
<feature type="transmembrane region" description="Helical" evidence="5">
    <location>
        <begin position="248"/>
        <end position="269"/>
    </location>
</feature>
<dbReference type="PANTHER" id="PTHR45676">
    <property type="entry name" value="RING-H2 FINGER PROTEIN ATL51-RELATED"/>
    <property type="match status" value="1"/>
</dbReference>
<dbReference type="InterPro" id="IPR001841">
    <property type="entry name" value="Znf_RING"/>
</dbReference>
<dbReference type="GO" id="GO:0008270">
    <property type="term" value="F:zinc ion binding"/>
    <property type="evidence" value="ECO:0007669"/>
    <property type="project" value="UniProtKB-KW"/>
</dbReference>
<dbReference type="InterPro" id="IPR013083">
    <property type="entry name" value="Znf_RING/FYVE/PHD"/>
</dbReference>
<feature type="region of interest" description="Disordered" evidence="4">
    <location>
        <begin position="1"/>
        <end position="39"/>
    </location>
</feature>
<gene>
    <name evidence="7" type="ORF">niasHT_032116</name>
</gene>
<evidence type="ECO:0000256" key="4">
    <source>
        <dbReference type="SAM" id="MobiDB-lite"/>
    </source>
</evidence>
<keyword evidence="2" id="KW-0862">Zinc</keyword>
<proteinExistence type="predicted"/>
<dbReference type="PANTHER" id="PTHR45676:SF41">
    <property type="entry name" value="RING-H2 FINGER PROTEIN ATL66"/>
    <property type="match status" value="1"/>
</dbReference>
<dbReference type="Gene3D" id="3.30.40.10">
    <property type="entry name" value="Zinc/RING finger domain, C3HC4 (zinc finger)"/>
    <property type="match status" value="1"/>
</dbReference>
<keyword evidence="5" id="KW-0472">Membrane</keyword>
<dbReference type="SMART" id="SM00184">
    <property type="entry name" value="RING"/>
    <property type="match status" value="1"/>
</dbReference>
<reference evidence="7 8" key="1">
    <citation type="submission" date="2024-10" db="EMBL/GenBank/DDBJ databases">
        <authorList>
            <person name="Kim D."/>
        </authorList>
    </citation>
    <scope>NUCLEOTIDE SEQUENCE [LARGE SCALE GENOMIC DNA]</scope>
    <source>
        <strain evidence="7">BH-2024</strain>
    </source>
</reference>
<comment type="caution">
    <text evidence="7">The sequence shown here is derived from an EMBL/GenBank/DDBJ whole genome shotgun (WGS) entry which is preliminary data.</text>
</comment>
<organism evidence="7 8">
    <name type="scientific">Heterodera trifolii</name>
    <dbReference type="NCBI Taxonomy" id="157864"/>
    <lineage>
        <taxon>Eukaryota</taxon>
        <taxon>Metazoa</taxon>
        <taxon>Ecdysozoa</taxon>
        <taxon>Nematoda</taxon>
        <taxon>Chromadorea</taxon>
        <taxon>Rhabditida</taxon>
        <taxon>Tylenchina</taxon>
        <taxon>Tylenchomorpha</taxon>
        <taxon>Tylenchoidea</taxon>
        <taxon>Heteroderidae</taxon>
        <taxon>Heteroderinae</taxon>
        <taxon>Heterodera</taxon>
    </lineage>
</organism>
<keyword evidence="1 3" id="KW-0479">Metal-binding</keyword>
<evidence type="ECO:0000313" key="8">
    <source>
        <dbReference type="Proteomes" id="UP001620626"/>
    </source>
</evidence>
<evidence type="ECO:0000313" key="7">
    <source>
        <dbReference type="EMBL" id="KAL3068700.1"/>
    </source>
</evidence>
<dbReference type="SUPFAM" id="SSF57850">
    <property type="entry name" value="RING/U-box"/>
    <property type="match status" value="1"/>
</dbReference>
<evidence type="ECO:0000256" key="5">
    <source>
        <dbReference type="SAM" id="Phobius"/>
    </source>
</evidence>
<evidence type="ECO:0000259" key="6">
    <source>
        <dbReference type="PROSITE" id="PS50089"/>
    </source>
</evidence>
<evidence type="ECO:0000256" key="2">
    <source>
        <dbReference type="ARBA" id="ARBA00022833"/>
    </source>
</evidence>
<dbReference type="AlphaFoldDB" id="A0ABD2HVC8"/>
<dbReference type="Proteomes" id="UP001620626">
    <property type="component" value="Unassembled WGS sequence"/>
</dbReference>
<dbReference type="Pfam" id="PF13639">
    <property type="entry name" value="zf-RING_2"/>
    <property type="match status" value="1"/>
</dbReference>
<keyword evidence="5" id="KW-1133">Transmembrane helix</keyword>
<evidence type="ECO:0000256" key="1">
    <source>
        <dbReference type="ARBA" id="ARBA00022771"/>
    </source>
</evidence>
<accession>A0ABD2HVC8</accession>